<feature type="transmembrane region" description="Helical" evidence="2">
    <location>
        <begin position="241"/>
        <end position="261"/>
    </location>
</feature>
<feature type="transmembrane region" description="Helical" evidence="2">
    <location>
        <begin position="273"/>
        <end position="290"/>
    </location>
</feature>
<sequence length="336" mass="36456">MSSSVDKASSPQSPLSGQNVVYVGVAWSVLSLLFFLLFSITAPGQESPFWYLIGTYVLEILPFLAATLLCYRNWRSPNIASGRNVWLGIGLGMLCYLIAGLLFGWWEVVLGLDPDVSPADLFYLASYVFLGWGMVLAVLPRRLNLEMWQWATVAAIAAAGIAFAVWILLATPTTTDNANANIPPGATQQTLTGTTLPQASTPTASEEASPAIAEESEESQAPSWAIAVEDTLSPLSRPVNFFYIVADVFLLIIASTLLLAFWGGRFAQSWRMIAAATFALYIADMGFKYVEARAVEYESGGLLDVFYVFSGVLVAIGAALEYDVSSRSRRGGRKRT</sequence>
<gene>
    <name evidence="3" type="ORF">KME25_11750</name>
</gene>
<feature type="transmembrane region" description="Helical" evidence="2">
    <location>
        <begin position="20"/>
        <end position="42"/>
    </location>
</feature>
<feature type="transmembrane region" description="Helical" evidence="2">
    <location>
        <begin position="305"/>
        <end position="324"/>
    </location>
</feature>
<feature type="region of interest" description="Disordered" evidence="1">
    <location>
        <begin position="179"/>
        <end position="222"/>
    </location>
</feature>
<proteinExistence type="predicted"/>
<accession>A0A951PJY9</accession>
<evidence type="ECO:0000313" key="4">
    <source>
        <dbReference type="Proteomes" id="UP000753908"/>
    </source>
</evidence>
<feature type="transmembrane region" description="Helical" evidence="2">
    <location>
        <begin position="151"/>
        <end position="169"/>
    </location>
</feature>
<feature type="transmembrane region" description="Helical" evidence="2">
    <location>
        <begin position="83"/>
        <end position="106"/>
    </location>
</feature>
<keyword evidence="2" id="KW-0472">Membrane</keyword>
<evidence type="ECO:0000256" key="1">
    <source>
        <dbReference type="SAM" id="MobiDB-lite"/>
    </source>
</evidence>
<evidence type="ECO:0000256" key="2">
    <source>
        <dbReference type="SAM" id="Phobius"/>
    </source>
</evidence>
<protein>
    <submittedName>
        <fullName evidence="3">Uncharacterized protein</fullName>
    </submittedName>
</protein>
<dbReference type="Proteomes" id="UP000753908">
    <property type="component" value="Unassembled WGS sequence"/>
</dbReference>
<dbReference type="EMBL" id="JAHHIF010000013">
    <property type="protein sequence ID" value="MBW4545103.1"/>
    <property type="molecule type" value="Genomic_DNA"/>
</dbReference>
<feature type="transmembrane region" description="Helical" evidence="2">
    <location>
        <begin position="121"/>
        <end position="139"/>
    </location>
</feature>
<comment type="caution">
    <text evidence="3">The sequence shown here is derived from an EMBL/GenBank/DDBJ whole genome shotgun (WGS) entry which is preliminary data.</text>
</comment>
<organism evidence="3 4">
    <name type="scientific">Symplocastrum torsivum CPER-KK1</name>
    <dbReference type="NCBI Taxonomy" id="450513"/>
    <lineage>
        <taxon>Bacteria</taxon>
        <taxon>Bacillati</taxon>
        <taxon>Cyanobacteriota</taxon>
        <taxon>Cyanophyceae</taxon>
        <taxon>Oscillatoriophycideae</taxon>
        <taxon>Oscillatoriales</taxon>
        <taxon>Microcoleaceae</taxon>
        <taxon>Symplocastrum</taxon>
    </lineage>
</organism>
<reference evidence="3" key="1">
    <citation type="submission" date="2021-05" db="EMBL/GenBank/DDBJ databases">
        <authorList>
            <person name="Pietrasiak N."/>
            <person name="Ward R."/>
            <person name="Stajich J.E."/>
            <person name="Kurbessoian T."/>
        </authorList>
    </citation>
    <scope>NUCLEOTIDE SEQUENCE</scope>
    <source>
        <strain evidence="3">CPER-KK1</strain>
    </source>
</reference>
<keyword evidence="2" id="KW-1133">Transmembrane helix</keyword>
<reference evidence="3" key="2">
    <citation type="journal article" date="2022" name="Microbiol. Resour. Announc.">
        <title>Metagenome Sequencing to Explore Phylogenomics of Terrestrial Cyanobacteria.</title>
        <authorList>
            <person name="Ward R.D."/>
            <person name="Stajich J.E."/>
            <person name="Johansen J.R."/>
            <person name="Huntemann M."/>
            <person name="Clum A."/>
            <person name="Foster B."/>
            <person name="Foster B."/>
            <person name="Roux S."/>
            <person name="Palaniappan K."/>
            <person name="Varghese N."/>
            <person name="Mukherjee S."/>
            <person name="Reddy T.B.K."/>
            <person name="Daum C."/>
            <person name="Copeland A."/>
            <person name="Chen I.A."/>
            <person name="Ivanova N.N."/>
            <person name="Kyrpides N.C."/>
            <person name="Shapiro N."/>
            <person name="Eloe-Fadrosh E.A."/>
            <person name="Pietrasiak N."/>
        </authorList>
    </citation>
    <scope>NUCLEOTIDE SEQUENCE</scope>
    <source>
        <strain evidence="3">CPER-KK1</strain>
    </source>
</reference>
<keyword evidence="2" id="KW-0812">Transmembrane</keyword>
<name>A0A951PJY9_9CYAN</name>
<feature type="transmembrane region" description="Helical" evidence="2">
    <location>
        <begin position="48"/>
        <end position="71"/>
    </location>
</feature>
<evidence type="ECO:0000313" key="3">
    <source>
        <dbReference type="EMBL" id="MBW4545103.1"/>
    </source>
</evidence>
<dbReference type="AlphaFoldDB" id="A0A951PJY9"/>